<dbReference type="EMBL" id="JACHET010000001">
    <property type="protein sequence ID" value="MBB6184723.1"/>
    <property type="molecule type" value="Genomic_DNA"/>
</dbReference>
<dbReference type="InterPro" id="IPR000415">
    <property type="entry name" value="Nitroreductase-like"/>
</dbReference>
<dbReference type="Pfam" id="PF00881">
    <property type="entry name" value="Nitroreductase"/>
    <property type="match status" value="1"/>
</dbReference>
<dbReference type="NCBIfam" id="TIGR03605">
    <property type="entry name" value="antibiot_sagB"/>
    <property type="match status" value="1"/>
</dbReference>
<dbReference type="InterPro" id="IPR020051">
    <property type="entry name" value="SagB-type_dehydrogenase"/>
</dbReference>
<name>A0A841KGH4_9GAMM</name>
<dbReference type="NCBIfam" id="TIGR04511">
    <property type="entry name" value="SagB_rel_DH_2"/>
    <property type="match status" value="1"/>
</dbReference>
<dbReference type="PANTHER" id="PTHR43745">
    <property type="entry name" value="NITROREDUCTASE MJ1384-RELATED"/>
    <property type="match status" value="1"/>
</dbReference>
<dbReference type="GO" id="GO:0016491">
    <property type="term" value="F:oxidoreductase activity"/>
    <property type="evidence" value="ECO:0007669"/>
    <property type="project" value="InterPro"/>
</dbReference>
<dbReference type="InterPro" id="IPR052544">
    <property type="entry name" value="Bacteriocin_Proc_Enz"/>
</dbReference>
<gene>
    <name evidence="2" type="ORF">HNQ86_002068</name>
</gene>
<comment type="caution">
    <text evidence="2">The sequence shown here is derived from an EMBL/GenBank/DDBJ whole genome shotgun (WGS) entry which is preliminary data.</text>
</comment>
<feature type="domain" description="Nitroreductase" evidence="1">
    <location>
        <begin position="190"/>
        <end position="371"/>
    </location>
</feature>
<dbReference type="Proteomes" id="UP000560000">
    <property type="component" value="Unassembled WGS sequence"/>
</dbReference>
<sequence>MRIRRRRICFIQISDQLIPDFNALFSGEVKLDTEPAAELLCPIRSERLKVSGRELALLAELPADAWVDAGDLIERGSIDEEALASLVQRHIVLSDADHDIASKAILEAEGRFERVGWYDLTAMYHAMTRWAGMADDVATREHTPEAHRQRLGKIADRHGDIPPHFPRRADALSTHALELQPFDSPLATILKSRRTTRVFDADAVLSQADLSHMLYGCFGAQGIRELAPGATAVKRTSASGGGLTPIDPYPVILRVEGLKSGVYHYDMSRHALELLREVDEQVLREQFTAFTAGQDYFAQAHVMIVHVGRFNRHHWKYRRHMKAYKALLMDSAHLSQTFYLLATERGLGAYYTAAINDAQLSEYLGLDPIEAAPFGVSGLGVKGPDKDAPLHFNPEPFTPNFQKG</sequence>
<protein>
    <submittedName>
        <fullName evidence="2">Putative peptide maturation dehydrogenase</fullName>
    </submittedName>
</protein>
<dbReference type="CDD" id="cd02142">
    <property type="entry name" value="McbC_SagB-like_oxidoreductase"/>
    <property type="match status" value="1"/>
</dbReference>
<dbReference type="OrthoDB" id="3723182at2"/>
<reference evidence="2 3" key="1">
    <citation type="submission" date="2020-08" db="EMBL/GenBank/DDBJ databases">
        <title>Genomic Encyclopedia of Type Strains, Phase IV (KMG-IV): sequencing the most valuable type-strain genomes for metagenomic binning, comparative biology and taxonomic classification.</title>
        <authorList>
            <person name="Goeker M."/>
        </authorList>
    </citation>
    <scope>NUCLEOTIDE SEQUENCE [LARGE SCALE GENOMIC DNA]</scope>
    <source>
        <strain evidence="2 3">DSM 107085</strain>
    </source>
</reference>
<evidence type="ECO:0000313" key="2">
    <source>
        <dbReference type="EMBL" id="MBB6184723.1"/>
    </source>
</evidence>
<dbReference type="PANTHER" id="PTHR43745:SF2">
    <property type="entry name" value="NITROREDUCTASE MJ1384-RELATED"/>
    <property type="match status" value="1"/>
</dbReference>
<dbReference type="InterPro" id="IPR030965">
    <property type="entry name" value="SagB-rel_DH_2"/>
</dbReference>
<evidence type="ECO:0000313" key="3">
    <source>
        <dbReference type="Proteomes" id="UP000560000"/>
    </source>
</evidence>
<accession>A0A841KGH4</accession>
<dbReference type="InterPro" id="IPR029479">
    <property type="entry name" value="Nitroreductase"/>
</dbReference>
<dbReference type="RefSeq" id="WP_052394475.1">
    <property type="nucleotide sequence ID" value="NZ_JACHET010000001.1"/>
</dbReference>
<organism evidence="2 3">
    <name type="scientific">Oleiagrimonas soli</name>
    <dbReference type="NCBI Taxonomy" id="1543381"/>
    <lineage>
        <taxon>Bacteria</taxon>
        <taxon>Pseudomonadati</taxon>
        <taxon>Pseudomonadota</taxon>
        <taxon>Gammaproteobacteria</taxon>
        <taxon>Lysobacterales</taxon>
        <taxon>Rhodanobacteraceae</taxon>
        <taxon>Oleiagrimonas</taxon>
    </lineage>
</organism>
<dbReference type="Gene3D" id="3.40.109.10">
    <property type="entry name" value="NADH Oxidase"/>
    <property type="match status" value="1"/>
</dbReference>
<dbReference type="SUPFAM" id="SSF55469">
    <property type="entry name" value="FMN-dependent nitroreductase-like"/>
    <property type="match status" value="1"/>
</dbReference>
<dbReference type="AlphaFoldDB" id="A0A841KGH4"/>
<proteinExistence type="predicted"/>
<evidence type="ECO:0000259" key="1">
    <source>
        <dbReference type="Pfam" id="PF00881"/>
    </source>
</evidence>